<evidence type="ECO:0000313" key="3">
    <source>
        <dbReference type="Proteomes" id="UP000198217"/>
    </source>
</evidence>
<evidence type="ECO:0000313" key="2">
    <source>
        <dbReference type="EMBL" id="SCG45646.1"/>
    </source>
</evidence>
<feature type="region of interest" description="Disordered" evidence="1">
    <location>
        <begin position="1"/>
        <end position="24"/>
    </location>
</feature>
<dbReference type="EMBL" id="LT607750">
    <property type="protein sequence ID" value="SCG45646.1"/>
    <property type="molecule type" value="Genomic_DNA"/>
</dbReference>
<proteinExistence type="predicted"/>
<dbReference type="AlphaFoldDB" id="A0A1C5HI03"/>
<dbReference type="Proteomes" id="UP000198217">
    <property type="component" value="Chromosome I"/>
</dbReference>
<reference evidence="2 3" key="1">
    <citation type="submission" date="2016-06" db="EMBL/GenBank/DDBJ databases">
        <authorList>
            <person name="Kjaerup R.B."/>
            <person name="Dalgaard T.S."/>
            <person name="Juul-Madsen H.R."/>
        </authorList>
    </citation>
    <scope>NUCLEOTIDE SEQUENCE [LARGE SCALE GENOMIC DNA]</scope>
    <source>
        <strain evidence="2 3">DSM 43904</strain>
    </source>
</reference>
<dbReference type="InterPro" id="IPR011990">
    <property type="entry name" value="TPR-like_helical_dom_sf"/>
</dbReference>
<accession>A0A1C5HI03</accession>
<organism evidence="2 3">
    <name type="scientific">Micromonospora echinaurantiaca</name>
    <dbReference type="NCBI Taxonomy" id="47857"/>
    <lineage>
        <taxon>Bacteria</taxon>
        <taxon>Bacillati</taxon>
        <taxon>Actinomycetota</taxon>
        <taxon>Actinomycetes</taxon>
        <taxon>Micromonosporales</taxon>
        <taxon>Micromonosporaceae</taxon>
        <taxon>Micromonospora</taxon>
    </lineage>
</organism>
<gene>
    <name evidence="2" type="ORF">GA0070609_1659</name>
</gene>
<dbReference type="Pfam" id="PF13374">
    <property type="entry name" value="TPR_10"/>
    <property type="match status" value="2"/>
</dbReference>
<keyword evidence="3" id="KW-1185">Reference proteome</keyword>
<protein>
    <submittedName>
        <fullName evidence="2">Anaphase-promoting complex subunit 5</fullName>
    </submittedName>
</protein>
<dbReference type="SUPFAM" id="SSF52540">
    <property type="entry name" value="P-loop containing nucleoside triphosphate hydrolases"/>
    <property type="match status" value="1"/>
</dbReference>
<dbReference type="InterPro" id="IPR027417">
    <property type="entry name" value="P-loop_NTPase"/>
</dbReference>
<name>A0A1C5HI03_9ACTN</name>
<dbReference type="PANTHER" id="PTHR19959">
    <property type="entry name" value="KINESIN LIGHT CHAIN"/>
    <property type="match status" value="1"/>
</dbReference>
<dbReference type="InterPro" id="IPR019734">
    <property type="entry name" value="TPR_rpt"/>
</dbReference>
<dbReference type="PANTHER" id="PTHR19959:SF119">
    <property type="entry name" value="FUNGAL LIPASE-LIKE DOMAIN-CONTAINING PROTEIN"/>
    <property type="match status" value="1"/>
</dbReference>
<dbReference type="SUPFAM" id="SSF48452">
    <property type="entry name" value="TPR-like"/>
    <property type="match status" value="2"/>
</dbReference>
<dbReference type="Gene3D" id="1.25.40.10">
    <property type="entry name" value="Tetratricopeptide repeat domain"/>
    <property type="match status" value="2"/>
</dbReference>
<sequence length="1016" mass="108859">MTEAGTPDDPTPAPAPYRQDVHADGGNAAGVIGGDLHVWGDGIPLFVLRNWRPSPAVPSDWLREVPSRMLNARYQVVPFTGREDDLAALEAWRDSEAPMAARWLHGPGGQGKTRLATRLAELSVAGGWKVLVTVQGPGTVLPGADSQDLRTDGAVGLLVIVDYADQWPLTHLTWLFSNSLLQKPGLPVRVLLIGRTDDAWPLTRAALVERFVDTSTQLLRPLGRAPRPDGAEGPREAMFQAARDGYAAGYGIDGSSVGRPAGLDHPDFGLTLTIHMAALVAVDAQVAGRPMPSTGTAGLTVYLLDREQLWWARRLGDPGHELVPTERTYRTPPATMNRLVFGAALTGAVPHAQGREVVRRLGVTADGDAALADHRSCYPPSPPGADTVLEPLYPDRLAEDFLALTVPGHRADYPAQSWARPATAALFGVDEPPPAWSPRAVGMLAAAAQRWPHVGPECLFRLVDDRPAVILAAGNAAIGAVTGLDGLGFRRLTALAEHLEATEDTDLLPAMAAVQTRLAPYRLAENPDPEARIAVLTDLAGVQTYAGRYSQAAATRERATGILRRLSAEVDPSDDRSPAGQLRHRASNRLGSALVDLSADLSAAGRRTEAVRMAQQAIALYREFGAARPSPDFSHAQLVSGHVASRAGRPAEALPAFQAAMRIRRRRMDLSPLELGDVWFLALHDPVARTLLRALNTVPPFRRRLQRLEETYLSPIDRIPNRWRYPASVEERAADLVQSLSHLSRALADTGRYLEARRASALAVVLARRHRRIRPLLGGALTELARALLATGQVDAARTAATQAVAIHRELAVAPDDMGNPSLSVALLQLSRCRARTGDAAGAVAAAEEAVQVLRPAVANDAALESELPQVLGNLADRLRDAGDRGGAVQAATEAVAVARRMVRAEPAIHTIILAGALHTLATCLTAAGRRAEALSAATESVQRWAEVPGASGRTPERAAAARTRRRLLLADHGRAGALRATADVARASVAAAWWRTTALVHTVLRPRLVNDRWRS</sequence>
<dbReference type="RefSeq" id="WP_088993259.1">
    <property type="nucleotide sequence ID" value="NZ_LT607750.1"/>
</dbReference>
<evidence type="ECO:0000256" key="1">
    <source>
        <dbReference type="SAM" id="MobiDB-lite"/>
    </source>
</evidence>
<dbReference type="SMART" id="SM00028">
    <property type="entry name" value="TPR"/>
    <property type="match status" value="5"/>
</dbReference>